<dbReference type="Proteomes" id="UP001142055">
    <property type="component" value="Chromosome 1"/>
</dbReference>
<name>A0A9Q0MEK7_BLOTA</name>
<evidence type="ECO:0000313" key="2">
    <source>
        <dbReference type="Proteomes" id="UP001142055"/>
    </source>
</evidence>
<accession>A0A9Q0MEK7</accession>
<proteinExistence type="predicted"/>
<protein>
    <submittedName>
        <fullName evidence="1">Uncharacterized protein</fullName>
    </submittedName>
</protein>
<evidence type="ECO:0000313" key="1">
    <source>
        <dbReference type="EMBL" id="KAJ6224104.1"/>
    </source>
</evidence>
<reference evidence="1" key="1">
    <citation type="submission" date="2022-12" db="EMBL/GenBank/DDBJ databases">
        <title>Genome assemblies of Blomia tropicalis.</title>
        <authorList>
            <person name="Cui Y."/>
        </authorList>
    </citation>
    <scope>NUCLEOTIDE SEQUENCE</scope>
    <source>
        <tissue evidence="1">Adult mites</tissue>
    </source>
</reference>
<dbReference type="AlphaFoldDB" id="A0A9Q0MEK7"/>
<organism evidence="1 2">
    <name type="scientific">Blomia tropicalis</name>
    <name type="common">Mite</name>
    <dbReference type="NCBI Taxonomy" id="40697"/>
    <lineage>
        <taxon>Eukaryota</taxon>
        <taxon>Metazoa</taxon>
        <taxon>Ecdysozoa</taxon>
        <taxon>Arthropoda</taxon>
        <taxon>Chelicerata</taxon>
        <taxon>Arachnida</taxon>
        <taxon>Acari</taxon>
        <taxon>Acariformes</taxon>
        <taxon>Sarcoptiformes</taxon>
        <taxon>Astigmata</taxon>
        <taxon>Glycyphagoidea</taxon>
        <taxon>Echimyopodidae</taxon>
        <taxon>Blomia</taxon>
    </lineage>
</organism>
<dbReference type="EMBL" id="JAPWDV010000001">
    <property type="protein sequence ID" value="KAJ6224104.1"/>
    <property type="molecule type" value="Genomic_DNA"/>
</dbReference>
<gene>
    <name evidence="1" type="ORF">RDWZM_002649</name>
</gene>
<keyword evidence="2" id="KW-1185">Reference proteome</keyword>
<comment type="caution">
    <text evidence="1">The sequence shown here is derived from an EMBL/GenBank/DDBJ whole genome shotgun (WGS) entry which is preliminary data.</text>
</comment>
<sequence>MSLLMADQHSIGQYYTTKRSIRQLKWNERHHFAIEDVIIIIRESKMMTTMTKMKQQLKRSTNLLPEKRLDS</sequence>